<feature type="compositionally biased region" description="Basic and acidic residues" evidence="1">
    <location>
        <begin position="223"/>
        <end position="238"/>
    </location>
</feature>
<evidence type="ECO:0000259" key="2">
    <source>
        <dbReference type="Pfam" id="PF20668"/>
    </source>
</evidence>
<feature type="compositionally biased region" description="Low complexity" evidence="1">
    <location>
        <begin position="248"/>
        <end position="259"/>
    </location>
</feature>
<feature type="region of interest" description="Disordered" evidence="1">
    <location>
        <begin position="210"/>
        <end position="259"/>
    </location>
</feature>
<protein>
    <recommendedName>
        <fullName evidence="2">DUF6815 domain-containing protein</fullName>
    </recommendedName>
</protein>
<dbReference type="InParanoid" id="A0A0G4ESB3"/>
<gene>
    <name evidence="3" type="ORF">Vbra_12939</name>
</gene>
<dbReference type="AlphaFoldDB" id="A0A0G4ESB3"/>
<dbReference type="Proteomes" id="UP000041254">
    <property type="component" value="Unassembled WGS sequence"/>
</dbReference>
<dbReference type="PhylomeDB" id="A0A0G4ESB3"/>
<feature type="domain" description="DUF6815" evidence="2">
    <location>
        <begin position="321"/>
        <end position="421"/>
    </location>
</feature>
<dbReference type="Pfam" id="PF20668">
    <property type="entry name" value="DUF6815"/>
    <property type="match status" value="1"/>
</dbReference>
<name>A0A0G4ESB3_VITBC</name>
<dbReference type="VEuPathDB" id="CryptoDB:Vbra_12939"/>
<evidence type="ECO:0000313" key="4">
    <source>
        <dbReference type="Proteomes" id="UP000041254"/>
    </source>
</evidence>
<evidence type="ECO:0000256" key="1">
    <source>
        <dbReference type="SAM" id="MobiDB-lite"/>
    </source>
</evidence>
<dbReference type="OMA" id="VAWTHEL"/>
<keyword evidence="4" id="KW-1185">Reference proteome</keyword>
<dbReference type="OrthoDB" id="10256152at2759"/>
<organism evidence="3 4">
    <name type="scientific">Vitrella brassicaformis (strain CCMP3155)</name>
    <dbReference type="NCBI Taxonomy" id="1169540"/>
    <lineage>
        <taxon>Eukaryota</taxon>
        <taxon>Sar</taxon>
        <taxon>Alveolata</taxon>
        <taxon>Colpodellida</taxon>
        <taxon>Vitrellaceae</taxon>
        <taxon>Vitrella</taxon>
    </lineage>
</organism>
<evidence type="ECO:0000313" key="3">
    <source>
        <dbReference type="EMBL" id="CEM00755.1"/>
    </source>
</evidence>
<sequence>MLFRLLVASTAVLAAVLGVGYHYFRPLYPRRLAIIECEGGTDKAAHGHRADTPPLQRAFERHGYHADIIFFADDHASWLAKELPRNYTAVMSRVDPGDYLYCTEGRLHAFLRTLNASGMVVFNHPDIQHKMGSKASLLKLEGMPLANPDAYHYHSFEHFVSHFAAILPQMAADGRMRVLKQNRGSKGEGVWRVAVNLTSGGVMGVLAEEKTVDEQQQQAQRVVLDRRNGKAEGRDGKGKGNGNGNGNGNASTGSSSNSKALIVPKKASIQLTPDTMLVLTEAKDNHEESRTFQNFTSFFERYFEEQGDSVVNQAYLTRISEGEIRVILSGRTILKVVERRPDASTNSDAFSANLGAMATHDYYDPRERPSIVDFLHSQLGEMLDRLDVSEPPVLWTCDFIRDGPPERTVYILSEINAACVGFSGHPPLADLVAQRVIDTVERIKRGR</sequence>
<dbReference type="EMBL" id="CDMY01000298">
    <property type="protein sequence ID" value="CEM00755.1"/>
    <property type="molecule type" value="Genomic_DNA"/>
</dbReference>
<accession>A0A0G4ESB3</accession>
<proteinExistence type="predicted"/>
<dbReference type="InterPro" id="IPR049212">
    <property type="entry name" value="DUF6815"/>
</dbReference>
<reference evidence="3 4" key="1">
    <citation type="submission" date="2014-11" db="EMBL/GenBank/DDBJ databases">
        <authorList>
            <person name="Zhu J."/>
            <person name="Qi W."/>
            <person name="Song R."/>
        </authorList>
    </citation>
    <scope>NUCLEOTIDE SEQUENCE [LARGE SCALE GENOMIC DNA]</scope>
</reference>